<evidence type="ECO:0000313" key="2">
    <source>
        <dbReference type="Proteomes" id="UP001400965"/>
    </source>
</evidence>
<dbReference type="Proteomes" id="UP001400965">
    <property type="component" value="Unassembled WGS sequence"/>
</dbReference>
<organism evidence="1 2">
    <name type="scientific">Paraclostridium tenue</name>
    <dbReference type="NCBI Taxonomy" id="1737"/>
    <lineage>
        <taxon>Bacteria</taxon>
        <taxon>Bacillati</taxon>
        <taxon>Bacillota</taxon>
        <taxon>Clostridia</taxon>
        <taxon>Peptostreptococcales</taxon>
        <taxon>Peptostreptococcaceae</taxon>
        <taxon>Paraclostridium</taxon>
    </lineage>
</organism>
<dbReference type="InterPro" id="IPR024523">
    <property type="entry name" value="DUF3793"/>
</dbReference>
<comment type="caution">
    <text evidence="1">The sequence shown here is derived from an EMBL/GenBank/DDBJ whole genome shotgun (WGS) entry which is preliminary data.</text>
</comment>
<protein>
    <submittedName>
        <fullName evidence="1">DUF3793 family protein</fullName>
    </submittedName>
</protein>
<name>A0ABN1M3F8_9FIRM</name>
<gene>
    <name evidence="1" type="ORF">GCM10008917_13990</name>
</gene>
<dbReference type="RefSeq" id="WP_346044272.1">
    <property type="nucleotide sequence ID" value="NZ_BAAACP010000007.1"/>
</dbReference>
<dbReference type="Pfam" id="PF12672">
    <property type="entry name" value="DUF3793"/>
    <property type="match status" value="1"/>
</dbReference>
<sequence length="197" mass="22984">MSIKCDYSCKNNINSSYIKWLLEILGPVILGSKPCEIINISSKDSKGREKIKDIKSFFKDCSKISYEIINLNNDSIRILFINKEALNNALINKKCLSFLRFLGYPKEYSIDMYMQKLIEKLKTKDFPHEIGIFLGYPLKDVVGFMGYGRYKLSKINYWNIYGDTEISDKVYNKFLEHREKMRSIIELNTLETIKAAV</sequence>
<proteinExistence type="predicted"/>
<accession>A0ABN1M3F8</accession>
<dbReference type="EMBL" id="BAAACP010000007">
    <property type="protein sequence ID" value="GAA0863650.1"/>
    <property type="molecule type" value="Genomic_DNA"/>
</dbReference>
<reference evidence="1 2" key="1">
    <citation type="journal article" date="2019" name="Int. J. Syst. Evol. Microbiol.">
        <title>The Global Catalogue of Microorganisms (GCM) 10K type strain sequencing project: providing services to taxonomists for standard genome sequencing and annotation.</title>
        <authorList>
            <consortium name="The Broad Institute Genomics Platform"/>
            <consortium name="The Broad Institute Genome Sequencing Center for Infectious Disease"/>
            <person name="Wu L."/>
            <person name="Ma J."/>
        </authorList>
    </citation>
    <scope>NUCLEOTIDE SEQUENCE [LARGE SCALE GENOMIC DNA]</scope>
    <source>
        <strain evidence="1 2">JCM 6486</strain>
    </source>
</reference>
<keyword evidence="2" id="KW-1185">Reference proteome</keyword>
<evidence type="ECO:0000313" key="1">
    <source>
        <dbReference type="EMBL" id="GAA0863650.1"/>
    </source>
</evidence>